<keyword evidence="2" id="KW-0808">Transferase</keyword>
<evidence type="ECO:0000313" key="2">
    <source>
        <dbReference type="EMBL" id="MZR23568.1"/>
    </source>
</evidence>
<proteinExistence type="predicted"/>
<dbReference type="AlphaFoldDB" id="A0A845MHX0"/>
<comment type="caution">
    <text evidence="2">The sequence shown here is derived from an EMBL/GenBank/DDBJ whole genome shotgun (WGS) entry which is preliminary data.</text>
</comment>
<dbReference type="Proteomes" id="UP000445696">
    <property type="component" value="Unassembled WGS sequence"/>
</dbReference>
<evidence type="ECO:0000313" key="3">
    <source>
        <dbReference type="Proteomes" id="UP000445696"/>
    </source>
</evidence>
<organism evidence="2 3">
    <name type="scientific">Sneathiella chungangensis</name>
    <dbReference type="NCBI Taxonomy" id="1418234"/>
    <lineage>
        <taxon>Bacteria</taxon>
        <taxon>Pseudomonadati</taxon>
        <taxon>Pseudomonadota</taxon>
        <taxon>Alphaproteobacteria</taxon>
        <taxon>Sneathiellales</taxon>
        <taxon>Sneathiellaceae</taxon>
        <taxon>Sneathiella</taxon>
    </lineage>
</organism>
<feature type="domain" description="Rhodanese" evidence="1">
    <location>
        <begin position="389"/>
        <end position="478"/>
    </location>
</feature>
<dbReference type="SUPFAM" id="SSF52821">
    <property type="entry name" value="Rhodanese/Cell cycle control phosphatase"/>
    <property type="match status" value="4"/>
</dbReference>
<keyword evidence="3" id="KW-1185">Reference proteome</keyword>
<dbReference type="Pfam" id="PF00581">
    <property type="entry name" value="Rhodanese"/>
    <property type="match status" value="4"/>
</dbReference>
<dbReference type="PROSITE" id="PS50206">
    <property type="entry name" value="RHODANESE_3"/>
    <property type="match status" value="4"/>
</dbReference>
<dbReference type="InterPro" id="IPR001763">
    <property type="entry name" value="Rhodanese-like_dom"/>
</dbReference>
<name>A0A845MHX0_9PROT</name>
<dbReference type="PANTHER" id="PTHR44086:SF10">
    <property type="entry name" value="THIOSULFATE SULFURTRANSFERASE_RHODANESE-LIKE DOMAIN-CONTAINING PROTEIN 3"/>
    <property type="match status" value="1"/>
</dbReference>
<reference evidence="2 3" key="1">
    <citation type="journal article" date="2014" name="Int. J. Syst. Evol. Microbiol.">
        <title>Sneathiella chungangensis sp. nov., isolated from a marine sand, and emended description of the genus Sneathiella.</title>
        <authorList>
            <person name="Siamphan C."/>
            <person name="Kim H."/>
            <person name="Lee J.S."/>
            <person name="Kim W."/>
        </authorList>
    </citation>
    <scope>NUCLEOTIDE SEQUENCE [LARGE SCALE GENOMIC DNA]</scope>
    <source>
        <strain evidence="2 3">KCTC 32476</strain>
    </source>
</reference>
<accession>A0A845MHX0</accession>
<gene>
    <name evidence="2" type="ORF">GQF03_14610</name>
</gene>
<dbReference type="InterPro" id="IPR036873">
    <property type="entry name" value="Rhodanese-like_dom_sf"/>
</dbReference>
<dbReference type="PANTHER" id="PTHR44086">
    <property type="entry name" value="THIOSULFATE SULFURTRANSFERASE RDL2, MITOCHONDRIAL-RELATED"/>
    <property type="match status" value="1"/>
</dbReference>
<sequence>MTFETISPAALRDIMKEDAAEYTLIDVREQGVHSQGHPFFAVPLPLSHLELKAPRLLPQKSAPIYLLDQGPDLPLAERAAKVLRSLGYKNLTLVEGGVSGWHDAGFELFTGVNVPSKAFGEFVEETYGTPHVTASDLAARCAAGEKIVILDSRPFPEYHRMSIPGGIDMPGAELVHRVHETVTDETTQIIVNCAGRTRSIIGAQSLINAGIKNPVSALKDGTMGWYLAGLDLAHREDAVAPPPGPDALARSQKYAKEVATRFGVKSLDVAGLRSLMTQSGDRTVYLLDVRTEAEFLEGHLPGTQHAPGGQLVQATDEYVGIRNSRIVLIDDDGVRGIMTASWLIQMNWPEVFVLTADAADMTEAGPAPVPAVDRADTVSAFELDAVLTSGEAVAVIDLATSLEYRSGHIPGAYWAIRSRLEKDHIYIPPVGLIILTSPDGTLAHLAAKEMAGLRPQTIIRVLEGGTQAWEAASLALESGETRMLSQTDDVWYKPYDTSDKEEVQRRMEDYLTWEVGLVQQIARDGLARFRKF</sequence>
<dbReference type="EMBL" id="WTVA01000015">
    <property type="protein sequence ID" value="MZR23568.1"/>
    <property type="molecule type" value="Genomic_DNA"/>
</dbReference>
<protein>
    <submittedName>
        <fullName evidence="2">Thiosulfate sulfurtransferase</fullName>
    </submittedName>
</protein>
<dbReference type="OrthoDB" id="9789585at2"/>
<feature type="domain" description="Rhodanese" evidence="1">
    <location>
        <begin position="143"/>
        <end position="234"/>
    </location>
</feature>
<dbReference type="SMART" id="SM00450">
    <property type="entry name" value="RHOD"/>
    <property type="match status" value="4"/>
</dbReference>
<feature type="domain" description="Rhodanese" evidence="1">
    <location>
        <begin position="18"/>
        <end position="110"/>
    </location>
</feature>
<feature type="domain" description="Rhodanese" evidence="1">
    <location>
        <begin position="280"/>
        <end position="370"/>
    </location>
</feature>
<dbReference type="GO" id="GO:0004792">
    <property type="term" value="F:thiosulfate-cyanide sulfurtransferase activity"/>
    <property type="evidence" value="ECO:0007669"/>
    <property type="project" value="TreeGrafter"/>
</dbReference>
<dbReference type="Gene3D" id="3.40.250.10">
    <property type="entry name" value="Rhodanese-like domain"/>
    <property type="match status" value="4"/>
</dbReference>
<evidence type="ECO:0000259" key="1">
    <source>
        <dbReference type="PROSITE" id="PS50206"/>
    </source>
</evidence>
<dbReference type="RefSeq" id="WP_161340025.1">
    <property type="nucleotide sequence ID" value="NZ_JBHSDG010000003.1"/>
</dbReference>